<proteinExistence type="inferred from homology"/>
<dbReference type="SUPFAM" id="SSF48452">
    <property type="entry name" value="TPR-like"/>
    <property type="match status" value="3"/>
</dbReference>
<dbReference type="InterPro" id="IPR001867">
    <property type="entry name" value="OmpR/PhoB-type_DNA-bd"/>
</dbReference>
<evidence type="ECO:0000256" key="5">
    <source>
        <dbReference type="SAM" id="MobiDB-lite"/>
    </source>
</evidence>
<feature type="domain" description="OmpR/PhoB-type" evidence="7">
    <location>
        <begin position="44"/>
        <end position="115"/>
    </location>
</feature>
<feature type="domain" description="Bacterial transcriptional activator" evidence="8">
    <location>
        <begin position="123"/>
        <end position="267"/>
    </location>
</feature>
<dbReference type="Gene3D" id="1.25.40.10">
    <property type="entry name" value="Tetratricopeptide repeat domain"/>
    <property type="match status" value="3"/>
</dbReference>
<feature type="domain" description="AAA+ ATPase" evidence="6">
    <location>
        <begin position="314"/>
        <end position="497"/>
    </location>
</feature>
<dbReference type="GO" id="GO:0003677">
    <property type="term" value="F:DNA binding"/>
    <property type="evidence" value="ECO:0007669"/>
    <property type="project" value="UniProtKB-KW"/>
</dbReference>
<evidence type="ECO:0000256" key="4">
    <source>
        <dbReference type="ARBA" id="ARBA00023163"/>
    </source>
</evidence>
<dbReference type="EMBL" id="PJMY01000002">
    <property type="protein sequence ID" value="PKV99885.1"/>
    <property type="molecule type" value="Genomic_DNA"/>
</dbReference>
<dbReference type="InterPro" id="IPR027417">
    <property type="entry name" value="P-loop_NTPase"/>
</dbReference>
<evidence type="ECO:0000259" key="7">
    <source>
        <dbReference type="SMART" id="SM00862"/>
    </source>
</evidence>
<keyword evidence="3" id="KW-0238">DNA-binding</keyword>
<evidence type="ECO:0000256" key="3">
    <source>
        <dbReference type="ARBA" id="ARBA00023125"/>
    </source>
</evidence>
<dbReference type="SMART" id="SM01043">
    <property type="entry name" value="BTAD"/>
    <property type="match status" value="1"/>
</dbReference>
<dbReference type="PANTHER" id="PTHR35807:SF1">
    <property type="entry name" value="TRANSCRIPTIONAL REGULATOR REDD"/>
    <property type="match status" value="1"/>
</dbReference>
<evidence type="ECO:0000313" key="10">
    <source>
        <dbReference type="Proteomes" id="UP000233750"/>
    </source>
</evidence>
<dbReference type="AlphaFoldDB" id="A0A2N3X181"/>
<dbReference type="SMART" id="SM00862">
    <property type="entry name" value="Trans_reg_C"/>
    <property type="match status" value="1"/>
</dbReference>
<accession>A0A2N3X181</accession>
<dbReference type="Gene3D" id="1.10.10.10">
    <property type="entry name" value="Winged helix-like DNA-binding domain superfamily/Winged helix DNA-binding domain"/>
    <property type="match status" value="1"/>
</dbReference>
<organism evidence="9 10">
    <name type="scientific">Amycolatopsis echigonensis</name>
    <dbReference type="NCBI Taxonomy" id="2576905"/>
    <lineage>
        <taxon>Bacteria</taxon>
        <taxon>Bacillati</taxon>
        <taxon>Actinomycetota</taxon>
        <taxon>Actinomycetes</taxon>
        <taxon>Pseudonocardiales</taxon>
        <taxon>Pseudonocardiaceae</taxon>
        <taxon>Amycolatopsis</taxon>
    </lineage>
</organism>
<dbReference type="Pfam" id="PF13424">
    <property type="entry name" value="TPR_12"/>
    <property type="match status" value="1"/>
</dbReference>
<evidence type="ECO:0000256" key="2">
    <source>
        <dbReference type="ARBA" id="ARBA00023015"/>
    </source>
</evidence>
<evidence type="ECO:0000313" key="9">
    <source>
        <dbReference type="EMBL" id="PKV99885.1"/>
    </source>
</evidence>
<dbReference type="Gene3D" id="3.40.50.300">
    <property type="entry name" value="P-loop containing nucleotide triphosphate hydrolases"/>
    <property type="match status" value="1"/>
</dbReference>
<comment type="similarity">
    <text evidence="1">Belongs to the AfsR/DnrI/RedD regulatory family.</text>
</comment>
<dbReference type="GO" id="GO:0000160">
    <property type="term" value="P:phosphorelay signal transduction system"/>
    <property type="evidence" value="ECO:0007669"/>
    <property type="project" value="InterPro"/>
</dbReference>
<dbReference type="GO" id="GO:0006355">
    <property type="term" value="P:regulation of DNA-templated transcription"/>
    <property type="evidence" value="ECO:0007669"/>
    <property type="project" value="InterPro"/>
</dbReference>
<dbReference type="InterPro" id="IPR019734">
    <property type="entry name" value="TPR_rpt"/>
</dbReference>
<dbReference type="InterPro" id="IPR011990">
    <property type="entry name" value="TPR-like_helical_dom_sf"/>
</dbReference>
<evidence type="ECO:0000259" key="6">
    <source>
        <dbReference type="SMART" id="SM00382"/>
    </source>
</evidence>
<gene>
    <name evidence="9" type="ORF">ATK30_0878</name>
</gene>
<name>A0A2N3X181_9PSEU</name>
<dbReference type="Pfam" id="PF13191">
    <property type="entry name" value="AAA_16"/>
    <property type="match status" value="1"/>
</dbReference>
<dbReference type="SUPFAM" id="SSF52540">
    <property type="entry name" value="P-loop containing nucleoside triphosphate hydrolases"/>
    <property type="match status" value="1"/>
</dbReference>
<protein>
    <submittedName>
        <fullName evidence="9">SARP family transcriptional regulator</fullName>
    </submittedName>
</protein>
<feature type="region of interest" description="Disordered" evidence="5">
    <location>
        <begin position="1"/>
        <end position="25"/>
    </location>
</feature>
<keyword evidence="2" id="KW-0805">Transcription regulation</keyword>
<dbReference type="Pfam" id="PF03704">
    <property type="entry name" value="BTAD"/>
    <property type="match status" value="1"/>
</dbReference>
<dbReference type="Proteomes" id="UP000233750">
    <property type="component" value="Unassembled WGS sequence"/>
</dbReference>
<dbReference type="SUPFAM" id="SSF46894">
    <property type="entry name" value="C-terminal effector domain of the bipartite response regulators"/>
    <property type="match status" value="1"/>
</dbReference>
<dbReference type="InterPro" id="IPR016032">
    <property type="entry name" value="Sig_transdc_resp-reg_C-effctor"/>
</dbReference>
<keyword evidence="10" id="KW-1185">Reference proteome</keyword>
<feature type="compositionally biased region" description="Polar residues" evidence="5">
    <location>
        <begin position="1"/>
        <end position="15"/>
    </location>
</feature>
<dbReference type="InterPro" id="IPR051677">
    <property type="entry name" value="AfsR-DnrI-RedD_regulator"/>
</dbReference>
<comment type="caution">
    <text evidence="9">The sequence shown here is derived from an EMBL/GenBank/DDBJ whole genome shotgun (WGS) entry which is preliminary data.</text>
</comment>
<dbReference type="InterPro" id="IPR003593">
    <property type="entry name" value="AAA+_ATPase"/>
</dbReference>
<dbReference type="PANTHER" id="PTHR35807">
    <property type="entry name" value="TRANSCRIPTIONAL REGULATOR REDD-RELATED"/>
    <property type="match status" value="1"/>
</dbReference>
<reference evidence="9 10" key="1">
    <citation type="submission" date="2017-12" db="EMBL/GenBank/DDBJ databases">
        <title>Sequencing the genomes of 1000 Actinobacteria strains.</title>
        <authorList>
            <person name="Klenk H.-P."/>
        </authorList>
    </citation>
    <scope>NUCLEOTIDE SEQUENCE [LARGE SCALE GENOMIC DNA]</scope>
    <source>
        <strain evidence="9 10">DSM 45165</strain>
    </source>
</reference>
<evidence type="ECO:0000256" key="1">
    <source>
        <dbReference type="ARBA" id="ARBA00005820"/>
    </source>
</evidence>
<dbReference type="InterPro" id="IPR005158">
    <property type="entry name" value="BTAD"/>
</dbReference>
<dbReference type="InterPro" id="IPR036388">
    <property type="entry name" value="WH-like_DNA-bd_sf"/>
</dbReference>
<dbReference type="RefSeq" id="WP_101434380.1">
    <property type="nucleotide sequence ID" value="NZ_PJMY01000002.1"/>
</dbReference>
<dbReference type="OrthoDB" id="8482304at2"/>
<dbReference type="SMART" id="SM00382">
    <property type="entry name" value="AAA"/>
    <property type="match status" value="1"/>
</dbReference>
<sequence>MSLSRQQTQPNSQPNPADERPGPRVSIQMLGRFTVRRDGREQPDRVFGGRLARQLLRMLTLARGTLLSKDVAIEALWHTHPPVDAGGNVEILISRIRRALGDRSLIQTGSGGYTLVGDDRCWVDIEAFLTAVGRGQAELTHDPDAALTAFRAALSLWQGEPLAEDAYADWAVEHRHHLLRAHLDALEGAASAALAVGDTTGALTWAQTAADEHPLREAAALLLVRSLAVSGDRAAALAAFDAFGRRLADELGIDPSTDALRLRQQVLCDEIRPGSPAGSQLVEVTAEQPPALIMPFVGRDQVLARIAGLLADRQTRVVLVHGTQGCGKSRLLAELADQVAMPVVTLHTHRDLRDAPGALAADLLRTLQTYPAARGEHRHLVPAPRPAEASQDGSPLDTEIPRVVRTVLRAVRGQARPRCLLAIDDLQWADDSSLALLRVLRQRVPGLQVIATCPTSRPPGSPDPAEALAGADPGLIRRVDLAPWSATDLSMIMGPILRAVVAERSDRTPATVIQVLEALAAEHLIERDPRGRWRLRDRGARSRVRALVTAGGRPLLRARVASLPTSSREALALLALLGRPAPASVVATAARLDLPAALDALTTLASAGLVVGDDDGWAPATSTIGDIVTADLDPAGRLRHHLMLAEALREHDADLAEVAAHLTAGGDHPAAAVAFADAARVRLNRIADREALRLTRAGLTAATPGHTRAALWRIRGEAHRRCGQLPDARADLDVALADAPSGAERSRVLAQRALLETRSASAFRGAELAELAIADAGDDPAARVQALAARALVDLWLARLDGARRCFRRAQRLVRRAGDPEGAARLLHWQAMAALLAGRLGEAATRLDDLSRLPTTSPETLLLWNPRATRGHALVLLGEPAAGLTEIDAAWAWARAADLPEMHASCLWHRSEALSTLGRHDEAEDAARAALAIARRIEHTEWTAAALRAQGIARQCAGDLDGAEAAFRECLDAGREIPLFAGWASARLGLVLVGQGRLAEAEPLIDTALRQGVPLARHEARWAQAELLHARGAPGARAVAGAALAAVREAGYQALVPQLAALAG</sequence>
<evidence type="ECO:0000259" key="8">
    <source>
        <dbReference type="SMART" id="SM01043"/>
    </source>
</evidence>
<dbReference type="InterPro" id="IPR041664">
    <property type="entry name" value="AAA_16"/>
</dbReference>
<keyword evidence="4" id="KW-0804">Transcription</keyword>
<dbReference type="SMART" id="SM00028">
    <property type="entry name" value="TPR"/>
    <property type="match status" value="5"/>
</dbReference>